<proteinExistence type="inferred from homology"/>
<evidence type="ECO:0000313" key="5">
    <source>
        <dbReference type="Proteomes" id="UP000236161"/>
    </source>
</evidence>
<dbReference type="PANTHER" id="PTHR28626:SF3">
    <property type="entry name" value="SRR1-LIKE PROTEIN"/>
    <property type="match status" value="1"/>
</dbReference>
<dbReference type="InterPro" id="IPR012942">
    <property type="entry name" value="SRR1-like"/>
</dbReference>
<comment type="similarity">
    <text evidence="1">Belongs to the SRR1 family.</text>
</comment>
<evidence type="ECO:0000256" key="2">
    <source>
        <dbReference type="SAM" id="MobiDB-lite"/>
    </source>
</evidence>
<dbReference type="Proteomes" id="UP000236161">
    <property type="component" value="Unassembled WGS sequence"/>
</dbReference>
<evidence type="ECO:0000313" key="4">
    <source>
        <dbReference type="EMBL" id="PKA61867.1"/>
    </source>
</evidence>
<accession>A0A2I0B239</accession>
<keyword evidence="5" id="KW-1185">Reference proteome</keyword>
<dbReference type="EMBL" id="KZ451923">
    <property type="protein sequence ID" value="PKA61867.1"/>
    <property type="molecule type" value="Genomic_DNA"/>
</dbReference>
<name>A0A2I0B239_9ASPA</name>
<dbReference type="OrthoDB" id="551431at2759"/>
<feature type="domain" description="SRR1-like" evidence="3">
    <location>
        <begin position="108"/>
        <end position="285"/>
    </location>
</feature>
<evidence type="ECO:0000256" key="1">
    <source>
        <dbReference type="ARBA" id="ARBA00009856"/>
    </source>
</evidence>
<gene>
    <name evidence="4" type="primary">SRR1</name>
    <name evidence="4" type="ORF">AXF42_Ash008699</name>
</gene>
<protein>
    <submittedName>
        <fullName evidence="4">Protein sensitivity to red light reduced 1</fullName>
    </submittedName>
</protein>
<evidence type="ECO:0000259" key="3">
    <source>
        <dbReference type="Pfam" id="PF07985"/>
    </source>
</evidence>
<sequence length="299" mass="33561">MSTPPPETLNSNNGWTLVARRRGGKAISSHPSRPKNVNLTSSSSENPSPWTPMDSSTDPVRESNLLRRMQSSISRLENSRFFCRFLSRMRDRQIQGGLQKLLSSCSGIQIVAYGIGSFDSYEVPRLQLALILLLKRELGAIAAGPVEVFDPVLSAVECAVAVAIGCMIVDVDEHGRRKAAVPTLFYMPHCEAALYNNLLDANWKPTMLNRMVVLGNSFGSYARYASEMKGVNSSVAVEVEGRRVLEVARFVREVEIEEGNHIRVPKDDQEEEEFYRAFHDLSWHFFEIEDDADMDFLSK</sequence>
<dbReference type="InterPro" id="IPR040044">
    <property type="entry name" value="SRR1L"/>
</dbReference>
<dbReference type="Pfam" id="PF07985">
    <property type="entry name" value="SRR1"/>
    <property type="match status" value="1"/>
</dbReference>
<dbReference type="AlphaFoldDB" id="A0A2I0B239"/>
<dbReference type="GO" id="GO:0005737">
    <property type="term" value="C:cytoplasm"/>
    <property type="evidence" value="ECO:0007669"/>
    <property type="project" value="TreeGrafter"/>
</dbReference>
<reference evidence="4 5" key="1">
    <citation type="journal article" date="2017" name="Nature">
        <title>The Apostasia genome and the evolution of orchids.</title>
        <authorList>
            <person name="Zhang G.Q."/>
            <person name="Liu K.W."/>
            <person name="Li Z."/>
            <person name="Lohaus R."/>
            <person name="Hsiao Y.Y."/>
            <person name="Niu S.C."/>
            <person name="Wang J.Y."/>
            <person name="Lin Y.C."/>
            <person name="Xu Q."/>
            <person name="Chen L.J."/>
            <person name="Yoshida K."/>
            <person name="Fujiwara S."/>
            <person name="Wang Z.W."/>
            <person name="Zhang Y.Q."/>
            <person name="Mitsuda N."/>
            <person name="Wang M."/>
            <person name="Liu G.H."/>
            <person name="Pecoraro L."/>
            <person name="Huang H.X."/>
            <person name="Xiao X.J."/>
            <person name="Lin M."/>
            <person name="Wu X.Y."/>
            <person name="Wu W.L."/>
            <person name="Chen Y.Y."/>
            <person name="Chang S.B."/>
            <person name="Sakamoto S."/>
            <person name="Ohme-Takagi M."/>
            <person name="Yagi M."/>
            <person name="Zeng S.J."/>
            <person name="Shen C.Y."/>
            <person name="Yeh C.M."/>
            <person name="Luo Y.B."/>
            <person name="Tsai W.C."/>
            <person name="Van de Peer Y."/>
            <person name="Liu Z.J."/>
        </authorList>
    </citation>
    <scope>NUCLEOTIDE SEQUENCE [LARGE SCALE GENOMIC DNA]</scope>
    <source>
        <strain evidence="5">cv. Shenzhen</strain>
        <tissue evidence="4">Stem</tissue>
    </source>
</reference>
<feature type="compositionally biased region" description="Polar residues" evidence="2">
    <location>
        <begin position="29"/>
        <end position="58"/>
    </location>
</feature>
<organism evidence="4 5">
    <name type="scientific">Apostasia shenzhenica</name>
    <dbReference type="NCBI Taxonomy" id="1088818"/>
    <lineage>
        <taxon>Eukaryota</taxon>
        <taxon>Viridiplantae</taxon>
        <taxon>Streptophyta</taxon>
        <taxon>Embryophyta</taxon>
        <taxon>Tracheophyta</taxon>
        <taxon>Spermatophyta</taxon>
        <taxon>Magnoliopsida</taxon>
        <taxon>Liliopsida</taxon>
        <taxon>Asparagales</taxon>
        <taxon>Orchidaceae</taxon>
        <taxon>Apostasioideae</taxon>
        <taxon>Apostasia</taxon>
    </lineage>
</organism>
<feature type="region of interest" description="Disordered" evidence="2">
    <location>
        <begin position="20"/>
        <end position="62"/>
    </location>
</feature>
<dbReference type="GO" id="GO:0005634">
    <property type="term" value="C:nucleus"/>
    <property type="evidence" value="ECO:0007669"/>
    <property type="project" value="TreeGrafter"/>
</dbReference>
<dbReference type="PANTHER" id="PTHR28626">
    <property type="entry name" value="SRR1-LIKE PROTEIN"/>
    <property type="match status" value="1"/>
</dbReference>